<dbReference type="FunFam" id="1.10.10.10:FF:000001">
    <property type="entry name" value="LysR family transcriptional regulator"/>
    <property type="match status" value="1"/>
</dbReference>
<keyword evidence="5" id="KW-0804">Transcription</keyword>
<proteinExistence type="inferred from homology"/>
<keyword evidence="3" id="KW-0238">DNA-binding</keyword>
<dbReference type="InterPro" id="IPR000847">
    <property type="entry name" value="LysR_HTH_N"/>
</dbReference>
<reference evidence="8 9" key="1">
    <citation type="submission" date="2013-09" db="EMBL/GenBank/DDBJ databases">
        <title>Genome sequencing of Arenimonas oryziterrae.</title>
        <authorList>
            <person name="Chen F."/>
            <person name="Wang G."/>
        </authorList>
    </citation>
    <scope>NUCLEOTIDE SEQUENCE [LARGE SCALE GENOMIC DNA]</scope>
    <source>
        <strain evidence="8 9">YC6267</strain>
    </source>
</reference>
<accession>A0A091AVC0</accession>
<dbReference type="CDD" id="cd08411">
    <property type="entry name" value="PBP2_OxyR"/>
    <property type="match status" value="1"/>
</dbReference>
<sequence>MNLRDLRYLIALADLRHFGRAADACHVSQPTLSTQIRKLEDELGVALVERAPRQVMLTPAGKDIVERARRVLAEVEQMRETARRTADPEAGSVRLGMFPTLGPYLLPHVVSDIRLRFPRLELLLVEEKTEVLLTMLRAGRLDAAVLALPLHDDGLEIDYLFEEPFVLALPNAHPLANRHNLRLADLSDQHLLLLEDGHCLRDQALEVCQLAGAGEKDGFRATSLETLRQMVAAGVGLTLLPMLAVKPPVPVSENIRLLNFRDPPPSRRLAMVWRRSSAMTPFLRDLAQLLRELPPTLLKLETPADADADADADKMNASSKKARKSPEKSLRT</sequence>
<evidence type="ECO:0000256" key="4">
    <source>
        <dbReference type="ARBA" id="ARBA00023159"/>
    </source>
</evidence>
<dbReference type="InterPro" id="IPR036390">
    <property type="entry name" value="WH_DNA-bd_sf"/>
</dbReference>
<keyword evidence="9" id="KW-1185">Reference proteome</keyword>
<dbReference type="PATRIC" id="fig|1121015.4.peg.1249"/>
<evidence type="ECO:0000256" key="3">
    <source>
        <dbReference type="ARBA" id="ARBA00023125"/>
    </source>
</evidence>
<comment type="similarity">
    <text evidence="1">Belongs to the LysR transcriptional regulatory family.</text>
</comment>
<dbReference type="Gene3D" id="3.40.190.10">
    <property type="entry name" value="Periplasmic binding protein-like II"/>
    <property type="match status" value="2"/>
</dbReference>
<dbReference type="PROSITE" id="PS50931">
    <property type="entry name" value="HTH_LYSR"/>
    <property type="match status" value="1"/>
</dbReference>
<evidence type="ECO:0000259" key="7">
    <source>
        <dbReference type="PROSITE" id="PS50931"/>
    </source>
</evidence>
<comment type="caution">
    <text evidence="8">The sequence shown here is derived from an EMBL/GenBank/DDBJ whole genome shotgun (WGS) entry which is preliminary data.</text>
</comment>
<dbReference type="SUPFAM" id="SSF53850">
    <property type="entry name" value="Periplasmic binding protein-like II"/>
    <property type="match status" value="1"/>
</dbReference>
<dbReference type="PANTHER" id="PTHR30346:SF26">
    <property type="entry name" value="HYDROGEN PEROXIDE-INDUCIBLE GENES ACTIVATOR"/>
    <property type="match status" value="1"/>
</dbReference>
<keyword evidence="4" id="KW-0010">Activator</keyword>
<evidence type="ECO:0000256" key="2">
    <source>
        <dbReference type="ARBA" id="ARBA00023015"/>
    </source>
</evidence>
<feature type="region of interest" description="Disordered" evidence="6">
    <location>
        <begin position="302"/>
        <end position="332"/>
    </location>
</feature>
<dbReference type="PANTHER" id="PTHR30346">
    <property type="entry name" value="TRANSCRIPTIONAL DUAL REGULATOR HCAR-RELATED"/>
    <property type="match status" value="1"/>
</dbReference>
<evidence type="ECO:0000256" key="1">
    <source>
        <dbReference type="ARBA" id="ARBA00009437"/>
    </source>
</evidence>
<dbReference type="RefSeq" id="WP_022968228.1">
    <property type="nucleotide sequence ID" value="NZ_ATVD01000001.1"/>
</dbReference>
<dbReference type="InterPro" id="IPR036388">
    <property type="entry name" value="WH-like_DNA-bd_sf"/>
</dbReference>
<dbReference type="FunFam" id="3.40.190.10:FF:000027">
    <property type="entry name" value="DNA-binding transcriptional regulator OxyR"/>
    <property type="match status" value="1"/>
</dbReference>
<dbReference type="Pfam" id="PF00126">
    <property type="entry name" value="HTH_1"/>
    <property type="match status" value="1"/>
</dbReference>
<dbReference type="GO" id="GO:0003700">
    <property type="term" value="F:DNA-binding transcription factor activity"/>
    <property type="evidence" value="ECO:0007669"/>
    <property type="project" value="InterPro"/>
</dbReference>
<dbReference type="Gene3D" id="1.10.10.10">
    <property type="entry name" value="Winged helix-like DNA-binding domain superfamily/Winged helix DNA-binding domain"/>
    <property type="match status" value="1"/>
</dbReference>
<dbReference type="NCBIfam" id="NF008361">
    <property type="entry name" value="PRK11151.1"/>
    <property type="match status" value="1"/>
</dbReference>
<name>A0A091AVC0_9GAMM</name>
<dbReference type="OrthoDB" id="9775392at2"/>
<dbReference type="InterPro" id="IPR005119">
    <property type="entry name" value="LysR_subst-bd"/>
</dbReference>
<evidence type="ECO:0000256" key="6">
    <source>
        <dbReference type="SAM" id="MobiDB-lite"/>
    </source>
</evidence>
<feature type="domain" description="HTH lysR-type" evidence="7">
    <location>
        <begin position="1"/>
        <end position="58"/>
    </location>
</feature>
<dbReference type="EMBL" id="AVCI01000005">
    <property type="protein sequence ID" value="KFN43361.1"/>
    <property type="molecule type" value="Genomic_DNA"/>
</dbReference>
<dbReference type="Proteomes" id="UP000029385">
    <property type="component" value="Unassembled WGS sequence"/>
</dbReference>
<keyword evidence="2" id="KW-0805">Transcription regulation</keyword>
<protein>
    <recommendedName>
        <fullName evidence="7">HTH lysR-type domain-containing protein</fullName>
    </recommendedName>
</protein>
<evidence type="ECO:0000313" key="8">
    <source>
        <dbReference type="EMBL" id="KFN43361.1"/>
    </source>
</evidence>
<dbReference type="GO" id="GO:0032993">
    <property type="term" value="C:protein-DNA complex"/>
    <property type="evidence" value="ECO:0007669"/>
    <property type="project" value="TreeGrafter"/>
</dbReference>
<gene>
    <name evidence="8" type="ORF">N789_08790</name>
</gene>
<dbReference type="eggNOG" id="COG0583">
    <property type="taxonomic scope" value="Bacteria"/>
</dbReference>
<evidence type="ECO:0000256" key="5">
    <source>
        <dbReference type="ARBA" id="ARBA00023163"/>
    </source>
</evidence>
<dbReference type="Pfam" id="PF03466">
    <property type="entry name" value="LysR_substrate"/>
    <property type="match status" value="1"/>
</dbReference>
<organism evidence="8 9">
    <name type="scientific">Arenimonas oryziterrae DSM 21050 = YC6267</name>
    <dbReference type="NCBI Taxonomy" id="1121015"/>
    <lineage>
        <taxon>Bacteria</taxon>
        <taxon>Pseudomonadati</taxon>
        <taxon>Pseudomonadota</taxon>
        <taxon>Gammaproteobacteria</taxon>
        <taxon>Lysobacterales</taxon>
        <taxon>Lysobacteraceae</taxon>
        <taxon>Arenimonas</taxon>
    </lineage>
</organism>
<dbReference type="PRINTS" id="PR00039">
    <property type="entry name" value="HTHLYSR"/>
</dbReference>
<dbReference type="STRING" id="1121015.GCA_000420545_00573"/>
<dbReference type="AlphaFoldDB" id="A0A091AVC0"/>
<evidence type="ECO:0000313" key="9">
    <source>
        <dbReference type="Proteomes" id="UP000029385"/>
    </source>
</evidence>
<dbReference type="GO" id="GO:0003677">
    <property type="term" value="F:DNA binding"/>
    <property type="evidence" value="ECO:0007669"/>
    <property type="project" value="UniProtKB-KW"/>
</dbReference>
<dbReference type="SUPFAM" id="SSF46785">
    <property type="entry name" value="Winged helix' DNA-binding domain"/>
    <property type="match status" value="1"/>
</dbReference>